<evidence type="ECO:0000256" key="3">
    <source>
        <dbReference type="ARBA" id="ARBA00022448"/>
    </source>
</evidence>
<keyword evidence="4" id="KW-1003">Cell membrane</keyword>
<gene>
    <name evidence="10" type="primary">tpn</name>
    <name evidence="10" type="ORF">SPIROBIBN47_150147</name>
</gene>
<evidence type="ECO:0000313" key="10">
    <source>
        <dbReference type="EMBL" id="SLM10869.1"/>
    </source>
</evidence>
<dbReference type="SUPFAM" id="SSF53822">
    <property type="entry name" value="Periplasmic binding protein-like I"/>
    <property type="match status" value="1"/>
</dbReference>
<evidence type="ECO:0000256" key="4">
    <source>
        <dbReference type="ARBA" id="ARBA00022475"/>
    </source>
</evidence>
<dbReference type="InterPro" id="IPR028082">
    <property type="entry name" value="Peripla_BP_I"/>
</dbReference>
<keyword evidence="3" id="KW-0813">Transport</keyword>
<dbReference type="InterPro" id="IPR003760">
    <property type="entry name" value="PnrA-like"/>
</dbReference>
<comment type="subcellular location">
    <subcellularLocation>
        <location evidence="1">Cell membrane</location>
        <topology evidence="1">Lipid-anchor</topology>
    </subcellularLocation>
</comment>
<accession>A0A3P3XGC1</accession>
<keyword evidence="5" id="KW-0732">Signal</keyword>
<dbReference type="GO" id="GO:0005886">
    <property type="term" value="C:plasma membrane"/>
    <property type="evidence" value="ECO:0007669"/>
    <property type="project" value="UniProtKB-SubCell"/>
</dbReference>
<evidence type="ECO:0000256" key="8">
    <source>
        <dbReference type="ARBA" id="ARBA00023288"/>
    </source>
</evidence>
<feature type="domain" description="ABC transporter substrate-binding protein PnrA-like" evidence="9">
    <location>
        <begin position="24"/>
        <end position="325"/>
    </location>
</feature>
<evidence type="ECO:0000256" key="1">
    <source>
        <dbReference type="ARBA" id="ARBA00004193"/>
    </source>
</evidence>
<evidence type="ECO:0000256" key="5">
    <source>
        <dbReference type="ARBA" id="ARBA00022729"/>
    </source>
</evidence>
<keyword evidence="7" id="KW-0564">Palmitate</keyword>
<dbReference type="PANTHER" id="PTHR34296:SF2">
    <property type="entry name" value="ABC TRANSPORTER GUANOSINE-BINDING PROTEIN NUPN"/>
    <property type="match status" value="1"/>
</dbReference>
<dbReference type="AlphaFoldDB" id="A0A3P3XGC1"/>
<reference evidence="10" key="1">
    <citation type="submission" date="2017-02" db="EMBL/GenBank/DDBJ databases">
        <authorList>
            <person name="Regsiter A."/>
            <person name="William W."/>
        </authorList>
    </citation>
    <scope>NUCLEOTIDE SEQUENCE</scope>
    <source>
        <strain evidence="10">Bib</strain>
    </source>
</reference>
<dbReference type="Pfam" id="PF02608">
    <property type="entry name" value="Bmp"/>
    <property type="match status" value="1"/>
</dbReference>
<dbReference type="Gene3D" id="3.40.50.2300">
    <property type="match status" value="2"/>
</dbReference>
<evidence type="ECO:0000256" key="2">
    <source>
        <dbReference type="ARBA" id="ARBA00008610"/>
    </source>
</evidence>
<evidence type="ECO:0000259" key="9">
    <source>
        <dbReference type="Pfam" id="PF02608"/>
    </source>
</evidence>
<dbReference type="PANTHER" id="PTHR34296">
    <property type="entry name" value="TRANSCRIPTIONAL ACTIVATOR PROTEIN MED"/>
    <property type="match status" value="1"/>
</dbReference>
<sequence>MRRFLVAFVLAIVAGTALWAQAPRIGVFIPGVREGSPIYDTMAKGAERLAAEISGASIKIFEAGFNQAEWEEKLTSFVASGKFDIVITSNPSMPELVNNVSKSFPKQKFICLDGYLPGNPNVYSALYNQLEQGYVTGYLAGLVSISGMKGTNPDKKIGMIIGQNYPVMDKMIIPGFMQGLKAADPAFQLDIRVLGNWYDAAKAADLSRSLYAAGADIILPICGSASQGAVKVAQETGKYLVFFDDNEFARAPDNILGCAVLHQEDLAYRSLKAAIEGKLPFGKADVVGMKEGYIEFLNTNPAYIKNVPEPIRKKVDAAIQSIKSGQLTFQVPSL</sequence>
<name>A0A3P3XGC1_9SPIR</name>
<dbReference type="InterPro" id="IPR050957">
    <property type="entry name" value="BMP_lipoprotein"/>
</dbReference>
<proteinExistence type="inferred from homology"/>
<keyword evidence="6" id="KW-0472">Membrane</keyword>
<evidence type="ECO:0000256" key="6">
    <source>
        <dbReference type="ARBA" id="ARBA00023136"/>
    </source>
</evidence>
<dbReference type="EMBL" id="FWDM01000007">
    <property type="protein sequence ID" value="SLM10869.1"/>
    <property type="molecule type" value="Genomic_DNA"/>
</dbReference>
<organism evidence="10">
    <name type="scientific">uncultured spirochete</name>
    <dbReference type="NCBI Taxonomy" id="156406"/>
    <lineage>
        <taxon>Bacteria</taxon>
        <taxon>Pseudomonadati</taxon>
        <taxon>Spirochaetota</taxon>
        <taxon>Spirochaetia</taxon>
        <taxon>Spirochaetales</taxon>
        <taxon>environmental samples</taxon>
    </lineage>
</organism>
<keyword evidence="8 10" id="KW-0449">Lipoprotein</keyword>
<protein>
    <submittedName>
        <fullName evidence="10">Membrane lipoprotein TpN38(B)</fullName>
    </submittedName>
</protein>
<comment type="similarity">
    <text evidence="2">Belongs to the BMP lipoprotein family.</text>
</comment>
<evidence type="ECO:0000256" key="7">
    <source>
        <dbReference type="ARBA" id="ARBA00023139"/>
    </source>
</evidence>